<organism evidence="1 2">
    <name type="scientific">Escherichia coli TA447</name>
    <dbReference type="NCBI Taxonomy" id="656447"/>
    <lineage>
        <taxon>Bacteria</taxon>
        <taxon>Pseudomonadati</taxon>
        <taxon>Pseudomonadota</taxon>
        <taxon>Gammaproteobacteria</taxon>
        <taxon>Enterobacterales</taxon>
        <taxon>Enterobacteriaceae</taxon>
        <taxon>Escherichia</taxon>
    </lineage>
</organism>
<protein>
    <submittedName>
        <fullName evidence="1">Uncharacterized protein</fullName>
    </submittedName>
</protein>
<comment type="caution">
    <text evidence="1">The sequence shown here is derived from an EMBL/GenBank/DDBJ whole genome shotgun (WGS) entry which is preliminary data.</text>
</comment>
<dbReference type="EMBL" id="ADIZ01000031">
    <property type="protein sequence ID" value="OSK92866.1"/>
    <property type="molecule type" value="Genomic_DNA"/>
</dbReference>
<name>A0A1X3IY31_ECOLX</name>
<proteinExistence type="predicted"/>
<sequence>MLIFLAGFFRTIKKRSFTRRYSKRSNILWPTPIKSSVKISFVVFV</sequence>
<reference evidence="1 2" key="1">
    <citation type="submission" date="2010-04" db="EMBL/GenBank/DDBJ databases">
        <title>The Genome Sequence of Escherichia coli TA447.</title>
        <authorList>
            <consortium name="The Broad Institute Genome Sequencing Platform"/>
            <consortium name="The Broad Institute Genome Sequencing Center for Infectious Disease"/>
            <person name="Feldgarden M."/>
            <person name="Gordon D.M."/>
            <person name="Johnson J.R."/>
            <person name="Johnston B.D."/>
            <person name="Young S."/>
            <person name="Zeng Q."/>
            <person name="Koehrsen M."/>
            <person name="Alvarado L."/>
            <person name="Berlin A.M."/>
            <person name="Borenstein D."/>
            <person name="Chapman S.B."/>
            <person name="Chen Z."/>
            <person name="Engels R."/>
            <person name="Freedman E."/>
            <person name="Gellesch M."/>
            <person name="Goldberg J."/>
            <person name="Griggs A."/>
            <person name="Gujja S."/>
            <person name="Heilman E.R."/>
            <person name="Heiman D.I."/>
            <person name="Hepburn T.A."/>
            <person name="Howarth C."/>
            <person name="Jen D."/>
            <person name="Larson L."/>
            <person name="Mehta T."/>
            <person name="Park D."/>
            <person name="Pearson M."/>
            <person name="Richards J."/>
            <person name="Roberts A."/>
            <person name="Saif S."/>
            <person name="Shea T.D."/>
            <person name="Shenoy N."/>
            <person name="Sisk P."/>
            <person name="Stolte C."/>
            <person name="Sykes S.N."/>
            <person name="Walk T."/>
            <person name="White J."/>
            <person name="Yandava C."/>
            <person name="Haas B."/>
            <person name="Henn M.R."/>
            <person name="Nusbaum C."/>
            <person name="Birren B."/>
        </authorList>
    </citation>
    <scope>NUCLEOTIDE SEQUENCE [LARGE SCALE GENOMIC DNA]</scope>
    <source>
        <strain evidence="1 2">TA447</strain>
    </source>
</reference>
<gene>
    <name evidence="1" type="ORF">ECXG_01377</name>
</gene>
<dbReference type="Proteomes" id="UP000193942">
    <property type="component" value="Unassembled WGS sequence"/>
</dbReference>
<accession>A0A1X3IY31</accession>
<evidence type="ECO:0000313" key="1">
    <source>
        <dbReference type="EMBL" id="OSK92866.1"/>
    </source>
</evidence>
<dbReference type="AlphaFoldDB" id="A0A1X3IY31"/>
<evidence type="ECO:0000313" key="2">
    <source>
        <dbReference type="Proteomes" id="UP000193942"/>
    </source>
</evidence>